<keyword evidence="2" id="KW-0677">Repeat</keyword>
<dbReference type="PROSITE" id="PS50294">
    <property type="entry name" value="WD_REPEATS_REGION"/>
    <property type="match status" value="2"/>
</dbReference>
<dbReference type="InterPro" id="IPR019775">
    <property type="entry name" value="WD40_repeat_CS"/>
</dbReference>
<dbReference type="GO" id="GO:0006364">
    <property type="term" value="P:rRNA processing"/>
    <property type="evidence" value="ECO:0007669"/>
    <property type="project" value="TreeGrafter"/>
</dbReference>
<evidence type="ECO:0000313" key="4">
    <source>
        <dbReference type="EMBL" id="JAE22926.1"/>
    </source>
</evidence>
<organism evidence="4">
    <name type="scientific">Arundo donax</name>
    <name type="common">Giant reed</name>
    <name type="synonym">Donax arundinaceus</name>
    <dbReference type="NCBI Taxonomy" id="35708"/>
    <lineage>
        <taxon>Eukaryota</taxon>
        <taxon>Viridiplantae</taxon>
        <taxon>Streptophyta</taxon>
        <taxon>Embryophyta</taxon>
        <taxon>Tracheophyta</taxon>
        <taxon>Spermatophyta</taxon>
        <taxon>Magnoliopsida</taxon>
        <taxon>Liliopsida</taxon>
        <taxon>Poales</taxon>
        <taxon>Poaceae</taxon>
        <taxon>PACMAD clade</taxon>
        <taxon>Arundinoideae</taxon>
        <taxon>Arundineae</taxon>
        <taxon>Arundo</taxon>
    </lineage>
</organism>
<dbReference type="GO" id="GO:0006261">
    <property type="term" value="P:DNA-templated DNA replication"/>
    <property type="evidence" value="ECO:0007669"/>
    <property type="project" value="TreeGrafter"/>
</dbReference>
<evidence type="ECO:0000256" key="2">
    <source>
        <dbReference type="ARBA" id="ARBA00022737"/>
    </source>
</evidence>
<dbReference type="Gene3D" id="2.130.10.10">
    <property type="entry name" value="YVTN repeat-like/Quinoprotein amine dehydrogenase"/>
    <property type="match status" value="2"/>
</dbReference>
<dbReference type="Pfam" id="PF00400">
    <property type="entry name" value="WD40"/>
    <property type="match status" value="2"/>
</dbReference>
<dbReference type="InterPro" id="IPR036322">
    <property type="entry name" value="WD40_repeat_dom_sf"/>
</dbReference>
<dbReference type="SUPFAM" id="SSF50978">
    <property type="entry name" value="WD40 repeat-like"/>
    <property type="match status" value="1"/>
</dbReference>
<reference evidence="4" key="1">
    <citation type="submission" date="2014-09" db="EMBL/GenBank/DDBJ databases">
        <authorList>
            <person name="Magalhaes I.L.F."/>
            <person name="Oliveira U."/>
            <person name="Santos F.R."/>
            <person name="Vidigal T.H.D.A."/>
            <person name="Brescovit A.D."/>
            <person name="Santos A.J."/>
        </authorList>
    </citation>
    <scope>NUCLEOTIDE SEQUENCE</scope>
    <source>
        <tissue evidence="4">Shoot tissue taken approximately 20 cm above the soil surface</tissue>
    </source>
</reference>
<reference evidence="4" key="2">
    <citation type="journal article" date="2015" name="Data Brief">
        <title>Shoot transcriptome of the giant reed, Arundo donax.</title>
        <authorList>
            <person name="Barrero R.A."/>
            <person name="Guerrero F.D."/>
            <person name="Moolhuijzen P."/>
            <person name="Goolsby J.A."/>
            <person name="Tidwell J."/>
            <person name="Bellgard S.E."/>
            <person name="Bellgard M.I."/>
        </authorList>
    </citation>
    <scope>NUCLEOTIDE SEQUENCE</scope>
    <source>
        <tissue evidence="4">Shoot tissue taken approximately 20 cm above the soil surface</tissue>
    </source>
</reference>
<dbReference type="EMBL" id="GBRH01174970">
    <property type="protein sequence ID" value="JAE22926.1"/>
    <property type="molecule type" value="Transcribed_RNA"/>
</dbReference>
<dbReference type="AlphaFoldDB" id="A0A0A9GK57"/>
<accession>A0A0A9GK57</accession>
<sequence length="667" mass="74428">MRQMLSCFEEGLSSQKSQGGLGIIDLRAQNKALVLKILHKFYNKADLPWVSLTWDYFYRRLTPPHVRTPVGSFWWRDIMSLSEDFLKFASCQPNCGKTVLFWSDLWSTDVLQWKYPKLFSFARHKKCSLFKFIQKQVNANFQLPLSTVAVGQLQDLMAFVNPGQWDENVKDVWIYIWGTQKISCKKAYNCNIGIAPESPLFRWMWRSSAQDLFPIEDQRMEGENEAVLVVCGKECDAAPMFDISTGEEIIYINDCVAPPSGLAYVAGRLLAASREDKDQPIFGSAIYFWATNKLQETHKSYVGEAIGPITCSKDGFYLVGGARSGNAYIWEVNSGALLKSWRAHKNAISSLSFSQDSSLVISGSEVGTVHVWCMISLFQVEEPQPHEDIKYCPNFCNTVKHEASITSILTILGVPCPMLITSSLDGSCKVTELMSRRLLHMLELSSPITATAIDPLEQLLICGTSDAAIYVTGLNGIGMQYSTITSSKDECQVLHGHMSPISALAFSSEGVWLVSGSTDCTVLVWDTTTWSVVRRFENTMATGPVTNLLVIPKPSTTMVQTTNSLAPEIPTLEKIFKPIDGTQIFLQPSSFSKDATSTHTCFHSSELLSKQISDLEGKRTPEALEMIVGITIDEQIKNQDLAKDLGDRNTVLQWKALNVMEVRVDLD</sequence>
<dbReference type="PANTHER" id="PTHR18763">
    <property type="entry name" value="WD-REPEAT PROTEIN 18"/>
    <property type="match status" value="1"/>
</dbReference>
<dbReference type="SMART" id="SM00320">
    <property type="entry name" value="WD40"/>
    <property type="match status" value="5"/>
</dbReference>
<feature type="repeat" description="WD" evidence="3">
    <location>
        <begin position="494"/>
        <end position="535"/>
    </location>
</feature>
<name>A0A0A9GK57_ARUDO</name>
<dbReference type="InterPro" id="IPR015943">
    <property type="entry name" value="WD40/YVTN_repeat-like_dom_sf"/>
</dbReference>
<dbReference type="PANTHER" id="PTHR18763:SF4">
    <property type="entry name" value="PROTEIN ROOT INITIATION DEFECTIVE 3-LIKE"/>
    <property type="match status" value="1"/>
</dbReference>
<dbReference type="InterPro" id="IPR045227">
    <property type="entry name" value="WDR18/Ipi3/RID3"/>
</dbReference>
<keyword evidence="1 3" id="KW-0853">WD repeat</keyword>
<protein>
    <submittedName>
        <fullName evidence="4">Uncharacterized protein</fullName>
    </submittedName>
</protein>
<dbReference type="GO" id="GO:0005656">
    <property type="term" value="C:nuclear pre-replicative complex"/>
    <property type="evidence" value="ECO:0007669"/>
    <property type="project" value="TreeGrafter"/>
</dbReference>
<dbReference type="PROSITE" id="PS00678">
    <property type="entry name" value="WD_REPEATS_1"/>
    <property type="match status" value="1"/>
</dbReference>
<evidence type="ECO:0000256" key="1">
    <source>
        <dbReference type="ARBA" id="ARBA00022574"/>
    </source>
</evidence>
<dbReference type="InterPro" id="IPR001680">
    <property type="entry name" value="WD40_rpt"/>
</dbReference>
<proteinExistence type="predicted"/>
<dbReference type="PROSITE" id="PS50082">
    <property type="entry name" value="WD_REPEATS_2"/>
    <property type="match status" value="2"/>
</dbReference>
<feature type="repeat" description="WD" evidence="3">
    <location>
        <begin position="341"/>
        <end position="372"/>
    </location>
</feature>
<dbReference type="GO" id="GO:0120330">
    <property type="term" value="C:rixosome complex"/>
    <property type="evidence" value="ECO:0007669"/>
    <property type="project" value="TreeGrafter"/>
</dbReference>
<evidence type="ECO:0000256" key="3">
    <source>
        <dbReference type="PROSITE-ProRule" id="PRU00221"/>
    </source>
</evidence>